<dbReference type="Gene3D" id="1.25.40.20">
    <property type="entry name" value="Ankyrin repeat-containing domain"/>
    <property type="match status" value="1"/>
</dbReference>
<dbReference type="InterPro" id="IPR002110">
    <property type="entry name" value="Ankyrin_rpt"/>
</dbReference>
<dbReference type="PANTHER" id="PTHR24128:SF40">
    <property type="entry name" value="SERINE_THREONINE-PROTEIN PHOSPHATASE 6 REGULATORY ANKYRIN REPEAT SUBUNIT A-LIKE"/>
    <property type="match status" value="1"/>
</dbReference>
<dbReference type="SUPFAM" id="SSF48403">
    <property type="entry name" value="Ankyrin repeat"/>
    <property type="match status" value="1"/>
</dbReference>
<dbReference type="Pfam" id="PF12796">
    <property type="entry name" value="Ank_2"/>
    <property type="match status" value="1"/>
</dbReference>
<organism evidence="1 2">
    <name type="scientific">Gossypium davidsonii</name>
    <name type="common">Davidson's cotton</name>
    <name type="synonym">Gossypium klotzschianum subsp. davidsonii</name>
    <dbReference type="NCBI Taxonomy" id="34287"/>
    <lineage>
        <taxon>Eukaryota</taxon>
        <taxon>Viridiplantae</taxon>
        <taxon>Streptophyta</taxon>
        <taxon>Embryophyta</taxon>
        <taxon>Tracheophyta</taxon>
        <taxon>Spermatophyta</taxon>
        <taxon>Magnoliopsida</taxon>
        <taxon>eudicotyledons</taxon>
        <taxon>Gunneridae</taxon>
        <taxon>Pentapetalae</taxon>
        <taxon>rosids</taxon>
        <taxon>malvids</taxon>
        <taxon>Malvales</taxon>
        <taxon>Malvaceae</taxon>
        <taxon>Malvoideae</taxon>
        <taxon>Gossypium</taxon>
    </lineage>
</organism>
<dbReference type="SMART" id="SM00248">
    <property type="entry name" value="ANK"/>
    <property type="match status" value="4"/>
</dbReference>
<evidence type="ECO:0000313" key="2">
    <source>
        <dbReference type="Proteomes" id="UP000593561"/>
    </source>
</evidence>
<gene>
    <name evidence="1" type="ORF">Godav_009836</name>
</gene>
<protein>
    <recommendedName>
        <fullName evidence="3">Ankyrin repeat-containing protein</fullName>
    </recommendedName>
</protein>
<accession>A0A7J8SED9</accession>
<dbReference type="AlphaFoldDB" id="A0A7J8SED9"/>
<name>A0A7J8SED9_GOSDV</name>
<keyword evidence="2" id="KW-1185">Reference proteome</keyword>
<dbReference type="EMBL" id="JABFAC010000009">
    <property type="protein sequence ID" value="MBA0624484.1"/>
    <property type="molecule type" value="Genomic_DNA"/>
</dbReference>
<proteinExistence type="predicted"/>
<reference evidence="1 2" key="1">
    <citation type="journal article" date="2019" name="Genome Biol. Evol.">
        <title>Insights into the evolution of the New World diploid cottons (Gossypium, subgenus Houzingenia) based on genome sequencing.</title>
        <authorList>
            <person name="Grover C.E."/>
            <person name="Arick M.A. 2nd"/>
            <person name="Thrash A."/>
            <person name="Conover J.L."/>
            <person name="Sanders W.S."/>
            <person name="Peterson D.G."/>
            <person name="Frelichowski J.E."/>
            <person name="Scheffler J.A."/>
            <person name="Scheffler B.E."/>
            <person name="Wendel J.F."/>
        </authorList>
    </citation>
    <scope>NUCLEOTIDE SEQUENCE [LARGE SCALE GENOMIC DNA]</scope>
    <source>
        <strain evidence="1">27</strain>
        <tissue evidence="1">Leaf</tissue>
    </source>
</reference>
<sequence length="172" mass="19528">MEMDEGLKRAAGSGNSDALYALIRDDDNVFKRMDEMEFIDTHLHIAVVTGNTGCAMEIMNLKPSFARKLNQDGFSPIHLALLNGKPEMVIDFLFVDKNLVRLKEREGFTVVYYSARDVNVHLLSRVLNTCPDCIFDLNVMRQTALHIAVESNNFEAFKVGRLKTISPREVKY</sequence>
<evidence type="ECO:0000313" key="1">
    <source>
        <dbReference type="EMBL" id="MBA0624484.1"/>
    </source>
</evidence>
<comment type="caution">
    <text evidence="1">The sequence shown here is derived from an EMBL/GenBank/DDBJ whole genome shotgun (WGS) entry which is preliminary data.</text>
</comment>
<dbReference type="PANTHER" id="PTHR24128">
    <property type="entry name" value="HOMEOBOX PROTEIN WARIAI"/>
    <property type="match status" value="1"/>
</dbReference>
<dbReference type="Proteomes" id="UP000593561">
    <property type="component" value="Unassembled WGS sequence"/>
</dbReference>
<evidence type="ECO:0008006" key="3">
    <source>
        <dbReference type="Google" id="ProtNLM"/>
    </source>
</evidence>
<dbReference type="InterPro" id="IPR036770">
    <property type="entry name" value="Ankyrin_rpt-contain_sf"/>
</dbReference>